<evidence type="ECO:0000313" key="4">
    <source>
        <dbReference type="Proteomes" id="UP000198893"/>
    </source>
</evidence>
<proteinExistence type="predicted"/>
<dbReference type="Proteomes" id="UP000198893">
    <property type="component" value="Unassembled WGS sequence"/>
</dbReference>
<sequence length="150" mass="16373">MTFLDTLRAAGLAALLAMPAAAQETDALTTADEVRAEISDAMDAIAAYSQQERDQALTEAREALNQLDAEIERREQALRENWSEMSDAARATAEARLRDLRQARNRLGERYGALESGASSAWDELKTGFSDAWGAFSEAWSAADEDASNK</sequence>
<protein>
    <submittedName>
        <fullName evidence="3">Uncharacterized protein</fullName>
    </submittedName>
</protein>
<dbReference type="EMBL" id="FODS01000072">
    <property type="protein sequence ID" value="SEP27900.1"/>
    <property type="molecule type" value="Genomic_DNA"/>
</dbReference>
<dbReference type="SUPFAM" id="SSF58113">
    <property type="entry name" value="Apolipoprotein A-I"/>
    <property type="match status" value="1"/>
</dbReference>
<organism evidence="3 4">
    <name type="scientific">Salinihabitans flavidus</name>
    <dbReference type="NCBI Taxonomy" id="569882"/>
    <lineage>
        <taxon>Bacteria</taxon>
        <taxon>Pseudomonadati</taxon>
        <taxon>Pseudomonadota</taxon>
        <taxon>Alphaproteobacteria</taxon>
        <taxon>Rhodobacterales</taxon>
        <taxon>Roseobacteraceae</taxon>
        <taxon>Salinihabitans</taxon>
    </lineage>
</organism>
<evidence type="ECO:0000256" key="2">
    <source>
        <dbReference type="SAM" id="SignalP"/>
    </source>
</evidence>
<feature type="chain" id="PRO_5011766431" evidence="2">
    <location>
        <begin position="23"/>
        <end position="150"/>
    </location>
</feature>
<dbReference type="STRING" id="569882.SAMN04490248_1722"/>
<dbReference type="AlphaFoldDB" id="A0A1H8WJQ2"/>
<feature type="signal peptide" evidence="2">
    <location>
        <begin position="1"/>
        <end position="22"/>
    </location>
</feature>
<accession>A0A1H8WJQ2</accession>
<name>A0A1H8WJQ2_9RHOB</name>
<evidence type="ECO:0000313" key="3">
    <source>
        <dbReference type="EMBL" id="SEP27900.1"/>
    </source>
</evidence>
<feature type="coiled-coil region" evidence="1">
    <location>
        <begin position="31"/>
        <end position="110"/>
    </location>
</feature>
<dbReference type="OrthoDB" id="7865349at2"/>
<keyword evidence="2" id="KW-0732">Signal</keyword>
<evidence type="ECO:0000256" key="1">
    <source>
        <dbReference type="SAM" id="Coils"/>
    </source>
</evidence>
<gene>
    <name evidence="3" type="ORF">SAMN04490248_1722</name>
</gene>
<dbReference type="RefSeq" id="WP_093120887.1">
    <property type="nucleotide sequence ID" value="NZ_FODS01000072.1"/>
</dbReference>
<reference evidence="3 4" key="1">
    <citation type="submission" date="2016-10" db="EMBL/GenBank/DDBJ databases">
        <authorList>
            <person name="de Groot N.N."/>
        </authorList>
    </citation>
    <scope>NUCLEOTIDE SEQUENCE [LARGE SCALE GENOMIC DNA]</scope>
    <source>
        <strain evidence="3 4">DSM 27842</strain>
    </source>
</reference>
<keyword evidence="1" id="KW-0175">Coiled coil</keyword>
<keyword evidence="4" id="KW-1185">Reference proteome</keyword>